<evidence type="ECO:0000313" key="4">
    <source>
        <dbReference type="Proteomes" id="UP001149009"/>
    </source>
</evidence>
<organism evidence="3 4">
    <name type="scientific">Chelativorans petroleitrophicus</name>
    <dbReference type="NCBI Taxonomy" id="2975484"/>
    <lineage>
        <taxon>Bacteria</taxon>
        <taxon>Pseudomonadati</taxon>
        <taxon>Pseudomonadota</taxon>
        <taxon>Alphaproteobacteria</taxon>
        <taxon>Hyphomicrobiales</taxon>
        <taxon>Phyllobacteriaceae</taxon>
        <taxon>Chelativorans</taxon>
    </lineage>
</organism>
<evidence type="ECO:0000256" key="2">
    <source>
        <dbReference type="SAM" id="Phobius"/>
    </source>
</evidence>
<dbReference type="AlphaFoldDB" id="A0A9X2XC78"/>
<keyword evidence="1" id="KW-0175">Coiled coil</keyword>
<proteinExistence type="predicted"/>
<dbReference type="Pfam" id="PF04977">
    <property type="entry name" value="DivIC"/>
    <property type="match status" value="1"/>
</dbReference>
<evidence type="ECO:0000313" key="3">
    <source>
        <dbReference type="EMBL" id="MCT8991742.1"/>
    </source>
</evidence>
<evidence type="ECO:0000256" key="1">
    <source>
        <dbReference type="SAM" id="Coils"/>
    </source>
</evidence>
<keyword evidence="2" id="KW-1133">Transmembrane helix</keyword>
<keyword evidence="2" id="KW-0472">Membrane</keyword>
<name>A0A9X2XC78_9HYPH</name>
<feature type="transmembrane region" description="Helical" evidence="2">
    <location>
        <begin position="12"/>
        <end position="32"/>
    </location>
</feature>
<keyword evidence="2" id="KW-0812">Transmembrane</keyword>
<sequence length="112" mass="12913">MWTRHHKRRNTGKLIVPAITVVVLSYFGFHAYQGDYGLNAKARLEVRIDRLEADLAVLEKTRQELEERLSLLQDGSLEKDMLDEQVRRALILARENEIVILTKGDRNKPDSG</sequence>
<gene>
    <name evidence="3" type="ORF">NYR54_15825</name>
</gene>
<dbReference type="Proteomes" id="UP001149009">
    <property type="component" value="Unassembled WGS sequence"/>
</dbReference>
<reference evidence="3" key="1">
    <citation type="submission" date="2022-08" db="EMBL/GenBank/DDBJ databases">
        <title>Chelativorans sichuanense sp. nov., a paraffin oil-degrading bacterium isolated from a mixture of oil-based drill cuttings and paddy soil.</title>
        <authorList>
            <person name="Yu J."/>
            <person name="Liu H."/>
            <person name="Chen Q."/>
        </authorList>
    </citation>
    <scope>NUCLEOTIDE SEQUENCE</scope>
    <source>
        <strain evidence="3">SCAU 2101</strain>
    </source>
</reference>
<comment type="caution">
    <text evidence="3">The sequence shown here is derived from an EMBL/GenBank/DDBJ whole genome shotgun (WGS) entry which is preliminary data.</text>
</comment>
<accession>A0A9X2XC78</accession>
<protein>
    <submittedName>
        <fullName evidence="3">Septum formation initiator family protein</fullName>
    </submittedName>
</protein>
<keyword evidence="4" id="KW-1185">Reference proteome</keyword>
<feature type="coiled-coil region" evidence="1">
    <location>
        <begin position="41"/>
        <end position="75"/>
    </location>
</feature>
<dbReference type="EMBL" id="JAODNV010000018">
    <property type="protein sequence ID" value="MCT8991742.1"/>
    <property type="molecule type" value="Genomic_DNA"/>
</dbReference>
<dbReference type="InterPro" id="IPR007060">
    <property type="entry name" value="FtsL/DivIC"/>
</dbReference>
<dbReference type="RefSeq" id="WP_261516673.1">
    <property type="nucleotide sequence ID" value="NZ_JAODNV010000018.1"/>
</dbReference>